<accession>A0A8H5AW60</accession>
<dbReference type="Pfam" id="PF01636">
    <property type="entry name" value="APH"/>
    <property type="match status" value="1"/>
</dbReference>
<sequence>METPSAHPNLETLISTLPTPGNWVNLKGLISCASKYLSTQEDASEPSLECTSISLLGSGTHNYVYRLCFSSGLQLAASIPKTDEEAFFPAGRLSEIATMKFVAESGLYPDIPVPKIHAWEVGFNNEAGAPWTLMELVHGAHVDSEHAEGGGVGVTGFDLYPEDMQMAIVKALARLQGHLSKPMPFDKIGSIYLRENDQKKGSTTTAGFEIGPLTQFGQRIHHDSLGGPYTSPAHMYTTLLQGHMSHALRNWCSLHTDSICDPDSPFPLGLTPRTFSDIFHMLTSLIPQFTLPQSTSALVLHHPDIALRNIFFDEASLKEGTPRITGVIDWSGAQILPLMLTAIFPGDLMSSTRTPFQPSFFRRNSRPESTIWSTVPFDWTSTGNPTNWPWSWVHPQISVRPLPCRYRDSI</sequence>
<dbReference type="Proteomes" id="UP000567179">
    <property type="component" value="Unassembled WGS sequence"/>
</dbReference>
<dbReference type="SUPFAM" id="SSF56112">
    <property type="entry name" value="Protein kinase-like (PK-like)"/>
    <property type="match status" value="1"/>
</dbReference>
<evidence type="ECO:0000259" key="1">
    <source>
        <dbReference type="Pfam" id="PF01636"/>
    </source>
</evidence>
<evidence type="ECO:0000313" key="2">
    <source>
        <dbReference type="EMBL" id="KAF5312021.1"/>
    </source>
</evidence>
<dbReference type="InterPro" id="IPR002575">
    <property type="entry name" value="Aminoglycoside_PTrfase"/>
</dbReference>
<dbReference type="AlphaFoldDB" id="A0A8H5AW60"/>
<dbReference type="EMBL" id="JAACJJ010000056">
    <property type="protein sequence ID" value="KAF5312021.1"/>
    <property type="molecule type" value="Genomic_DNA"/>
</dbReference>
<organism evidence="2 3">
    <name type="scientific">Psilocybe cf. subviscida</name>
    <dbReference type="NCBI Taxonomy" id="2480587"/>
    <lineage>
        <taxon>Eukaryota</taxon>
        <taxon>Fungi</taxon>
        <taxon>Dikarya</taxon>
        <taxon>Basidiomycota</taxon>
        <taxon>Agaricomycotina</taxon>
        <taxon>Agaricomycetes</taxon>
        <taxon>Agaricomycetidae</taxon>
        <taxon>Agaricales</taxon>
        <taxon>Agaricineae</taxon>
        <taxon>Strophariaceae</taxon>
        <taxon>Psilocybe</taxon>
    </lineage>
</organism>
<dbReference type="InterPro" id="IPR051678">
    <property type="entry name" value="AGP_Transferase"/>
</dbReference>
<dbReference type="PANTHER" id="PTHR21310:SF13">
    <property type="entry name" value="AMINOGLYCOSIDE PHOSPHOTRANSFERASE DOMAIN-CONTAINING PROTEIN"/>
    <property type="match status" value="1"/>
</dbReference>
<proteinExistence type="predicted"/>
<reference evidence="2 3" key="1">
    <citation type="journal article" date="2020" name="ISME J.">
        <title>Uncovering the hidden diversity of litter-decomposition mechanisms in mushroom-forming fungi.</title>
        <authorList>
            <person name="Floudas D."/>
            <person name="Bentzer J."/>
            <person name="Ahren D."/>
            <person name="Johansson T."/>
            <person name="Persson P."/>
            <person name="Tunlid A."/>
        </authorList>
    </citation>
    <scope>NUCLEOTIDE SEQUENCE [LARGE SCALE GENOMIC DNA]</scope>
    <source>
        <strain evidence="2 3">CBS 101986</strain>
    </source>
</reference>
<evidence type="ECO:0000313" key="3">
    <source>
        <dbReference type="Proteomes" id="UP000567179"/>
    </source>
</evidence>
<dbReference type="OrthoDB" id="10003767at2759"/>
<protein>
    <recommendedName>
        <fullName evidence="1">Aminoglycoside phosphotransferase domain-containing protein</fullName>
    </recommendedName>
</protein>
<dbReference type="InterPro" id="IPR011009">
    <property type="entry name" value="Kinase-like_dom_sf"/>
</dbReference>
<name>A0A8H5AW60_9AGAR</name>
<feature type="domain" description="Aminoglycoside phosphotransferase" evidence="1">
    <location>
        <begin position="55"/>
        <end position="335"/>
    </location>
</feature>
<keyword evidence="3" id="KW-1185">Reference proteome</keyword>
<dbReference type="PANTHER" id="PTHR21310">
    <property type="entry name" value="AMINOGLYCOSIDE PHOSPHOTRANSFERASE-RELATED-RELATED"/>
    <property type="match status" value="1"/>
</dbReference>
<comment type="caution">
    <text evidence="2">The sequence shown here is derived from an EMBL/GenBank/DDBJ whole genome shotgun (WGS) entry which is preliminary data.</text>
</comment>
<gene>
    <name evidence="2" type="ORF">D9619_003666</name>
</gene>